<dbReference type="GO" id="GO:0015074">
    <property type="term" value="P:DNA integration"/>
    <property type="evidence" value="ECO:0007669"/>
    <property type="project" value="UniProtKB-KW"/>
</dbReference>
<keyword evidence="2" id="KW-0229">DNA integration</keyword>
<dbReference type="Proteomes" id="UP000184516">
    <property type="component" value="Unassembled WGS sequence"/>
</dbReference>
<sequence length="405" mass="46947">MASVKLILRTHQADQTGHSPLYIRIIKDRKTKFITAGVKLKESEWDEAKQKVKKNHSNSARMNASLSQKIADAEGQVADMERKTKTVSVKKLKEAIKGKEVPNFFEYAYKRLEKIKSTVSYSTYKAYTTQVNKFQTYMGTKDVYFDEITVALLNDYKFHLGNTLGNGDTTQRLSIIVLGTIFRDAIREEVIPETMFPFSKVTLKISASKRLFLNKKQIDDLTQLKLIEGKKAMMWRDLFLFSIYAGGLRFSDVIEMQYSNYNEAEHKIQKHIRKTGRVHQFKIGKVAIDILEKYKKANANHNDYIFPVIENKEAYESSPETIYFYTAKYNKLANWHLKKLGEKIKLPFDLSFHLSRHSFATNALNNGMRIEHVSKLMDHRDISTTQVYAKIISEELDKAVDNYIF</sequence>
<dbReference type="PROSITE" id="PS51900">
    <property type="entry name" value="CB"/>
    <property type="match status" value="1"/>
</dbReference>
<dbReference type="Gene3D" id="1.10.150.130">
    <property type="match status" value="1"/>
</dbReference>
<dbReference type="InterPro" id="IPR010998">
    <property type="entry name" value="Integrase_recombinase_N"/>
</dbReference>
<feature type="domain" description="Core-binding (CB)" evidence="7">
    <location>
        <begin position="102"/>
        <end position="186"/>
    </location>
</feature>
<dbReference type="InterPro" id="IPR035386">
    <property type="entry name" value="Arm-DNA-bind_5"/>
</dbReference>
<evidence type="ECO:0000313" key="9">
    <source>
        <dbReference type="Proteomes" id="UP000184516"/>
    </source>
</evidence>
<dbReference type="STRING" id="468056.SAMN05443549_1068"/>
<dbReference type="OrthoDB" id="9806835at2"/>
<dbReference type="GO" id="GO:0006310">
    <property type="term" value="P:DNA recombination"/>
    <property type="evidence" value="ECO:0007669"/>
    <property type="project" value="UniProtKB-KW"/>
</dbReference>
<evidence type="ECO:0000256" key="4">
    <source>
        <dbReference type="ARBA" id="ARBA00023172"/>
    </source>
</evidence>
<evidence type="ECO:0000256" key="2">
    <source>
        <dbReference type="ARBA" id="ARBA00022908"/>
    </source>
</evidence>
<dbReference type="Pfam" id="PF00589">
    <property type="entry name" value="Phage_integrase"/>
    <property type="match status" value="1"/>
</dbReference>
<dbReference type="InterPro" id="IPR044068">
    <property type="entry name" value="CB"/>
</dbReference>
<dbReference type="Pfam" id="PF17293">
    <property type="entry name" value="Arm-DNA-bind_5"/>
    <property type="match status" value="1"/>
</dbReference>
<dbReference type="Pfam" id="PF13102">
    <property type="entry name" value="Phage_int_SAM_5"/>
    <property type="match status" value="1"/>
</dbReference>
<dbReference type="PROSITE" id="PS51898">
    <property type="entry name" value="TYR_RECOMBINASE"/>
    <property type="match status" value="1"/>
</dbReference>
<evidence type="ECO:0000313" key="8">
    <source>
        <dbReference type="EMBL" id="SHG71085.1"/>
    </source>
</evidence>
<protein>
    <submittedName>
        <fullName evidence="8">Site-specific recombinase XerD</fullName>
    </submittedName>
</protein>
<accession>A0A1M5M1F2</accession>
<proteinExistence type="inferred from homology"/>
<dbReference type="CDD" id="cd01185">
    <property type="entry name" value="INTN1_C_like"/>
    <property type="match status" value="1"/>
</dbReference>
<feature type="domain" description="Tyr recombinase" evidence="6">
    <location>
        <begin position="208"/>
        <end position="401"/>
    </location>
</feature>
<dbReference type="EMBL" id="FQWB01000006">
    <property type="protein sequence ID" value="SHG71085.1"/>
    <property type="molecule type" value="Genomic_DNA"/>
</dbReference>
<keyword evidence="9" id="KW-1185">Reference proteome</keyword>
<dbReference type="GO" id="GO:0003677">
    <property type="term" value="F:DNA binding"/>
    <property type="evidence" value="ECO:0007669"/>
    <property type="project" value="UniProtKB-UniRule"/>
</dbReference>
<evidence type="ECO:0000256" key="1">
    <source>
        <dbReference type="ARBA" id="ARBA00008857"/>
    </source>
</evidence>
<dbReference type="Gene3D" id="1.10.443.10">
    <property type="entry name" value="Intergrase catalytic core"/>
    <property type="match status" value="1"/>
</dbReference>
<dbReference type="PANTHER" id="PTHR30349">
    <property type="entry name" value="PHAGE INTEGRASE-RELATED"/>
    <property type="match status" value="1"/>
</dbReference>
<dbReference type="PANTHER" id="PTHR30349:SF64">
    <property type="entry name" value="PROPHAGE INTEGRASE INTD-RELATED"/>
    <property type="match status" value="1"/>
</dbReference>
<name>A0A1M5M1F2_9FLAO</name>
<dbReference type="AlphaFoldDB" id="A0A1M5M1F2"/>
<gene>
    <name evidence="8" type="ORF">SAMN05443549_1068</name>
</gene>
<evidence type="ECO:0000259" key="7">
    <source>
        <dbReference type="PROSITE" id="PS51900"/>
    </source>
</evidence>
<keyword evidence="4" id="KW-0233">DNA recombination</keyword>
<evidence type="ECO:0000259" key="6">
    <source>
        <dbReference type="PROSITE" id="PS51898"/>
    </source>
</evidence>
<dbReference type="InterPro" id="IPR011010">
    <property type="entry name" value="DNA_brk_join_enz"/>
</dbReference>
<dbReference type="InterPro" id="IPR025269">
    <property type="entry name" value="SAM-like_dom"/>
</dbReference>
<evidence type="ECO:0000256" key="5">
    <source>
        <dbReference type="PROSITE-ProRule" id="PRU01248"/>
    </source>
</evidence>
<keyword evidence="3 5" id="KW-0238">DNA-binding</keyword>
<dbReference type="SUPFAM" id="SSF56349">
    <property type="entry name" value="DNA breaking-rejoining enzymes"/>
    <property type="match status" value="1"/>
</dbReference>
<evidence type="ECO:0000256" key="3">
    <source>
        <dbReference type="ARBA" id="ARBA00023125"/>
    </source>
</evidence>
<dbReference type="InterPro" id="IPR050090">
    <property type="entry name" value="Tyrosine_recombinase_XerCD"/>
</dbReference>
<reference evidence="9" key="1">
    <citation type="submission" date="2016-11" db="EMBL/GenBank/DDBJ databases">
        <authorList>
            <person name="Varghese N."/>
            <person name="Submissions S."/>
        </authorList>
    </citation>
    <scope>NUCLEOTIDE SEQUENCE [LARGE SCALE GENOMIC DNA]</scope>
    <source>
        <strain evidence="9">DSM 19978</strain>
    </source>
</reference>
<dbReference type="InterPro" id="IPR002104">
    <property type="entry name" value="Integrase_catalytic"/>
</dbReference>
<organism evidence="8 9">
    <name type="scientific">Flavobacterium fluvii</name>
    <dbReference type="NCBI Taxonomy" id="468056"/>
    <lineage>
        <taxon>Bacteria</taxon>
        <taxon>Pseudomonadati</taxon>
        <taxon>Bacteroidota</taxon>
        <taxon>Flavobacteriia</taxon>
        <taxon>Flavobacteriales</taxon>
        <taxon>Flavobacteriaceae</taxon>
        <taxon>Flavobacterium</taxon>
    </lineage>
</organism>
<dbReference type="InterPro" id="IPR013762">
    <property type="entry name" value="Integrase-like_cat_sf"/>
</dbReference>
<comment type="similarity">
    <text evidence="1">Belongs to the 'phage' integrase family.</text>
</comment>
<dbReference type="RefSeq" id="WP_073371264.1">
    <property type="nucleotide sequence ID" value="NZ_FQWB01000006.1"/>
</dbReference>